<dbReference type="InterPro" id="IPR047127">
    <property type="entry name" value="MutT-like"/>
</dbReference>
<dbReference type="GO" id="GO:0006260">
    <property type="term" value="P:DNA replication"/>
    <property type="evidence" value="ECO:0007669"/>
    <property type="project" value="UniProtKB-KW"/>
</dbReference>
<feature type="binding site" evidence="13">
    <location>
        <position position="34"/>
    </location>
    <ligand>
        <name>Mg(2+)</name>
        <dbReference type="ChEBI" id="CHEBI:18420"/>
    </ligand>
</feature>
<evidence type="ECO:0000256" key="4">
    <source>
        <dbReference type="ARBA" id="ARBA00022705"/>
    </source>
</evidence>
<proteinExistence type="inferred from homology"/>
<dbReference type="GO" id="GO:0044716">
    <property type="term" value="F:8-oxo-GDP phosphatase activity"/>
    <property type="evidence" value="ECO:0007669"/>
    <property type="project" value="TreeGrafter"/>
</dbReference>
<dbReference type="Gene3D" id="3.90.79.10">
    <property type="entry name" value="Nucleoside Triphosphate Pyrophosphohydrolase"/>
    <property type="match status" value="1"/>
</dbReference>
<comment type="caution">
    <text evidence="15">The sequence shown here is derived from an EMBL/GenBank/DDBJ whole genome shotgun (WGS) entry which is preliminary data.</text>
</comment>
<keyword evidence="6" id="KW-0227">DNA damage</keyword>
<organism evidence="15 16">
    <name type="scientific">Anaerosporomusa subterranea</name>
    <dbReference type="NCBI Taxonomy" id="1794912"/>
    <lineage>
        <taxon>Bacteria</taxon>
        <taxon>Bacillati</taxon>
        <taxon>Bacillota</taxon>
        <taxon>Negativicutes</taxon>
        <taxon>Acetonemataceae</taxon>
        <taxon>Anaerosporomusa</taxon>
    </lineage>
</organism>
<dbReference type="InterPro" id="IPR020476">
    <property type="entry name" value="Nudix_hydrolase"/>
</dbReference>
<reference evidence="15 16" key="1">
    <citation type="submission" date="2016-02" db="EMBL/GenBank/DDBJ databases">
        <title>Anaerosporomusa subterraneum gen. nov., sp. nov., a spore-forming obligate anaerobe isolated from saprolite.</title>
        <authorList>
            <person name="Choi J.K."/>
            <person name="Shah M."/>
            <person name="Yee N."/>
        </authorList>
    </citation>
    <scope>NUCLEOTIDE SEQUENCE [LARGE SCALE GENOMIC DNA]</scope>
    <source>
        <strain evidence="15 16">RU4</strain>
    </source>
</reference>
<evidence type="ECO:0000256" key="10">
    <source>
        <dbReference type="ARBA" id="ARBA00035861"/>
    </source>
</evidence>
<dbReference type="GO" id="GO:0044715">
    <property type="term" value="F:8-oxo-dGDP phosphatase activity"/>
    <property type="evidence" value="ECO:0007669"/>
    <property type="project" value="TreeGrafter"/>
</dbReference>
<comment type="catalytic activity">
    <reaction evidence="10">
        <text>8-oxo-dGTP + H2O = 8-oxo-dGMP + diphosphate + H(+)</text>
        <dbReference type="Rhea" id="RHEA:31575"/>
        <dbReference type="ChEBI" id="CHEBI:15377"/>
        <dbReference type="ChEBI" id="CHEBI:15378"/>
        <dbReference type="ChEBI" id="CHEBI:33019"/>
        <dbReference type="ChEBI" id="CHEBI:63224"/>
        <dbReference type="ChEBI" id="CHEBI:77896"/>
        <dbReference type="EC" id="3.6.1.55"/>
    </reaction>
</comment>
<evidence type="ECO:0000256" key="7">
    <source>
        <dbReference type="ARBA" id="ARBA00022801"/>
    </source>
</evidence>
<evidence type="ECO:0000313" key="16">
    <source>
        <dbReference type="Proteomes" id="UP000076268"/>
    </source>
</evidence>
<dbReference type="GO" id="GO:0035539">
    <property type="term" value="F:8-oxo-7,8-dihydrodeoxyguanosine triphosphate pyrophosphatase activity"/>
    <property type="evidence" value="ECO:0007669"/>
    <property type="project" value="UniProtKB-EC"/>
</dbReference>
<evidence type="ECO:0000256" key="2">
    <source>
        <dbReference type="ARBA" id="ARBA00005582"/>
    </source>
</evidence>
<dbReference type="AlphaFoldDB" id="A0A154BSG6"/>
<dbReference type="PRINTS" id="PR00502">
    <property type="entry name" value="NUDIXFAMILY"/>
</dbReference>
<evidence type="ECO:0000313" key="15">
    <source>
        <dbReference type="EMBL" id="KYZ76943.1"/>
    </source>
</evidence>
<dbReference type="NCBIfam" id="TIGR00586">
    <property type="entry name" value="mutt"/>
    <property type="match status" value="1"/>
</dbReference>
<dbReference type="InterPro" id="IPR000086">
    <property type="entry name" value="NUDIX_hydrolase_dom"/>
</dbReference>
<protein>
    <recommendedName>
        <fullName evidence="11">8-oxo-dGTP diphosphatase</fullName>
        <ecNumber evidence="11">3.6.1.55</ecNumber>
    </recommendedName>
</protein>
<dbReference type="GO" id="GO:0046872">
    <property type="term" value="F:metal ion binding"/>
    <property type="evidence" value="ECO:0007669"/>
    <property type="project" value="UniProtKB-KW"/>
</dbReference>
<keyword evidence="9" id="KW-0234">DNA repair</keyword>
<dbReference type="GO" id="GO:0008413">
    <property type="term" value="F:8-oxo-7,8-dihydroguanosine triphosphate pyrophosphatase activity"/>
    <property type="evidence" value="ECO:0007669"/>
    <property type="project" value="InterPro"/>
</dbReference>
<dbReference type="PANTHER" id="PTHR47707:SF1">
    <property type="entry name" value="NUDIX HYDROLASE FAMILY PROTEIN"/>
    <property type="match status" value="1"/>
</dbReference>
<feature type="binding site" evidence="12">
    <location>
        <position position="20"/>
    </location>
    <ligand>
        <name>8-oxo-dGTP</name>
        <dbReference type="ChEBI" id="CHEBI:77896"/>
    </ligand>
</feature>
<evidence type="ECO:0000256" key="8">
    <source>
        <dbReference type="ARBA" id="ARBA00022842"/>
    </source>
</evidence>
<dbReference type="STRING" id="1794912.AXX12_02015"/>
<evidence type="ECO:0000256" key="13">
    <source>
        <dbReference type="PIRSR" id="PIRSR603561-2"/>
    </source>
</evidence>
<dbReference type="EMBL" id="LSGP01000013">
    <property type="protein sequence ID" value="KYZ76943.1"/>
    <property type="molecule type" value="Genomic_DNA"/>
</dbReference>
<evidence type="ECO:0000256" key="9">
    <source>
        <dbReference type="ARBA" id="ARBA00023204"/>
    </source>
</evidence>
<keyword evidence="7 15" id="KW-0378">Hydrolase</keyword>
<dbReference type="EC" id="3.6.1.55" evidence="11"/>
<dbReference type="RefSeq" id="WP_066238363.1">
    <property type="nucleotide sequence ID" value="NZ_LSGP01000013.1"/>
</dbReference>
<dbReference type="InterPro" id="IPR015797">
    <property type="entry name" value="NUDIX_hydrolase-like_dom_sf"/>
</dbReference>
<comment type="cofactor">
    <cofactor evidence="1 13">
        <name>Mg(2+)</name>
        <dbReference type="ChEBI" id="CHEBI:18420"/>
    </cofactor>
</comment>
<comment type="similarity">
    <text evidence="2">Belongs to the Nudix hydrolase family.</text>
</comment>
<feature type="binding site" evidence="12">
    <location>
        <begin position="31"/>
        <end position="34"/>
    </location>
    <ligand>
        <name>8-oxo-dGTP</name>
        <dbReference type="ChEBI" id="CHEBI:77896"/>
    </ligand>
</feature>
<evidence type="ECO:0000256" key="11">
    <source>
        <dbReference type="ARBA" id="ARBA00038905"/>
    </source>
</evidence>
<dbReference type="Pfam" id="PF00293">
    <property type="entry name" value="NUDIX"/>
    <property type="match status" value="1"/>
</dbReference>
<keyword evidence="4" id="KW-0235">DNA replication</keyword>
<gene>
    <name evidence="15" type="ORF">AXX12_02015</name>
</gene>
<evidence type="ECO:0000256" key="12">
    <source>
        <dbReference type="PIRSR" id="PIRSR603561-1"/>
    </source>
</evidence>
<keyword evidence="8 13" id="KW-0460">Magnesium</keyword>
<dbReference type="CDD" id="cd03425">
    <property type="entry name" value="NUDIX_MutT_NudA_like"/>
    <property type="match status" value="1"/>
</dbReference>
<feature type="binding site" evidence="13">
    <location>
        <position position="54"/>
    </location>
    <ligand>
        <name>Mg(2+)</name>
        <dbReference type="ChEBI" id="CHEBI:18420"/>
    </ligand>
</feature>
<accession>A0A154BSG6</accession>
<dbReference type="SUPFAM" id="SSF55811">
    <property type="entry name" value="Nudix"/>
    <property type="match status" value="1"/>
</dbReference>
<name>A0A154BSG6_ANASB</name>
<dbReference type="OrthoDB" id="9810648at2"/>
<sequence length="130" mass="14402">MIQVAAAVIIKDGQCLITRRAPGQNLAGLWEFPGGKLEPGETPEDCLKRELCEELSIKISVGRFIAESRFGYPSGSIHLLAYQATWESGKLQLSVHDDYAWVASNKLLEYSYPPADEPILQAIIQGGWLR</sequence>
<evidence type="ECO:0000256" key="5">
    <source>
        <dbReference type="ARBA" id="ARBA00022723"/>
    </source>
</evidence>
<evidence type="ECO:0000259" key="14">
    <source>
        <dbReference type="PROSITE" id="PS51462"/>
    </source>
</evidence>
<evidence type="ECO:0000256" key="6">
    <source>
        <dbReference type="ARBA" id="ARBA00022763"/>
    </source>
</evidence>
<keyword evidence="16" id="KW-1185">Reference proteome</keyword>
<dbReference type="InterPro" id="IPR003561">
    <property type="entry name" value="Mutator_MutT"/>
</dbReference>
<evidence type="ECO:0000256" key="1">
    <source>
        <dbReference type="ARBA" id="ARBA00001946"/>
    </source>
</evidence>
<keyword evidence="3" id="KW-0515">Mutator protein</keyword>
<feature type="domain" description="Nudix hydrolase" evidence="14">
    <location>
        <begin position="1"/>
        <end position="125"/>
    </location>
</feature>
<evidence type="ECO:0000256" key="3">
    <source>
        <dbReference type="ARBA" id="ARBA00022457"/>
    </source>
</evidence>
<keyword evidence="5 13" id="KW-0479">Metal-binding</keyword>
<dbReference type="PANTHER" id="PTHR47707">
    <property type="entry name" value="8-OXO-DGTP DIPHOSPHATASE"/>
    <property type="match status" value="1"/>
</dbReference>
<dbReference type="PROSITE" id="PS51462">
    <property type="entry name" value="NUDIX"/>
    <property type="match status" value="1"/>
</dbReference>
<dbReference type="GO" id="GO:0006281">
    <property type="term" value="P:DNA repair"/>
    <property type="evidence" value="ECO:0007669"/>
    <property type="project" value="UniProtKB-KW"/>
</dbReference>
<dbReference type="Proteomes" id="UP000076268">
    <property type="component" value="Unassembled WGS sequence"/>
</dbReference>